<dbReference type="GeneID" id="9597727"/>
<evidence type="ECO:0000313" key="2">
    <source>
        <dbReference type="EMBL" id="EFI92996.1"/>
    </source>
</evidence>
<evidence type="ECO:0000256" key="1">
    <source>
        <dbReference type="SAM" id="Coils"/>
    </source>
</evidence>
<dbReference type="RefSeq" id="XP_003027899.1">
    <property type="nucleotide sequence ID" value="XM_003027853.1"/>
</dbReference>
<dbReference type="OrthoDB" id="3072630at2759"/>
<dbReference type="InParanoid" id="D8QHV6"/>
<feature type="non-terminal residue" evidence="2">
    <location>
        <position position="210"/>
    </location>
</feature>
<name>D8QHV6_SCHCM</name>
<dbReference type="HOGENOM" id="CLU_1310741_0_0_1"/>
<feature type="coiled-coil region" evidence="1">
    <location>
        <begin position="13"/>
        <end position="40"/>
    </location>
</feature>
<dbReference type="KEGG" id="scm:SCHCO_02513539"/>
<gene>
    <name evidence="2" type="ORF">SCHCODRAFT_113452</name>
</gene>
<protein>
    <submittedName>
        <fullName evidence="2">Uncharacterized protein</fullName>
    </submittedName>
</protein>
<proteinExistence type="predicted"/>
<dbReference type="Proteomes" id="UP000007431">
    <property type="component" value="Unassembled WGS sequence"/>
</dbReference>
<dbReference type="VEuPathDB" id="FungiDB:SCHCODRAFT_02513539"/>
<dbReference type="EMBL" id="GL377312">
    <property type="protein sequence ID" value="EFI92996.1"/>
    <property type="molecule type" value="Genomic_DNA"/>
</dbReference>
<evidence type="ECO:0000313" key="3">
    <source>
        <dbReference type="Proteomes" id="UP000007431"/>
    </source>
</evidence>
<keyword evidence="1" id="KW-0175">Coiled coil</keyword>
<accession>D8QHV6</accession>
<dbReference type="AlphaFoldDB" id="D8QHV6"/>
<organism evidence="3">
    <name type="scientific">Schizophyllum commune (strain H4-8 / FGSC 9210)</name>
    <name type="common">Split gill fungus</name>
    <dbReference type="NCBI Taxonomy" id="578458"/>
    <lineage>
        <taxon>Eukaryota</taxon>
        <taxon>Fungi</taxon>
        <taxon>Dikarya</taxon>
        <taxon>Basidiomycota</taxon>
        <taxon>Agaricomycotina</taxon>
        <taxon>Agaricomycetes</taxon>
        <taxon>Agaricomycetidae</taxon>
        <taxon>Agaricales</taxon>
        <taxon>Schizophyllaceae</taxon>
        <taxon>Schizophyllum</taxon>
    </lineage>
</organism>
<keyword evidence="3" id="KW-1185">Reference proteome</keyword>
<dbReference type="VEuPathDB" id="FungiDB:SCHCODRAFT_02516627"/>
<sequence>MNTLPLPKIYAHLEQTLRERREAELERDILAHRLSRMESDLRDSSARVLQLEGALQQATLARRKDQDDHVATKREYLEARAKLDIASNGWSAAVRDVGACCVCGAPAVGTVVPCGHSICESGHKMRDCDCDLPFGTPGRCMAHGTKARCPYHSCEVELDFYSRHVNLAIDVLSAKHAAMCAAEEYCKETMGYAAALTQEFQENEVSVDIE</sequence>
<reference evidence="2 3" key="1">
    <citation type="journal article" date="2010" name="Nat. Biotechnol.">
        <title>Genome sequence of the model mushroom Schizophyllum commune.</title>
        <authorList>
            <person name="Ohm R.A."/>
            <person name="de Jong J.F."/>
            <person name="Lugones L.G."/>
            <person name="Aerts A."/>
            <person name="Kothe E."/>
            <person name="Stajich J.E."/>
            <person name="de Vries R.P."/>
            <person name="Record E."/>
            <person name="Levasseur A."/>
            <person name="Baker S.E."/>
            <person name="Bartholomew K.A."/>
            <person name="Coutinho P.M."/>
            <person name="Erdmann S."/>
            <person name="Fowler T.J."/>
            <person name="Gathman A.C."/>
            <person name="Lombard V."/>
            <person name="Henrissat B."/>
            <person name="Knabe N."/>
            <person name="Kuees U."/>
            <person name="Lilly W.W."/>
            <person name="Lindquist E."/>
            <person name="Lucas S."/>
            <person name="Magnuson J.K."/>
            <person name="Piumi F."/>
            <person name="Raudaskoski M."/>
            <person name="Salamov A."/>
            <person name="Schmutz J."/>
            <person name="Schwarze F.W.M.R."/>
            <person name="vanKuyk P.A."/>
            <person name="Horton J.S."/>
            <person name="Grigoriev I.V."/>
            <person name="Woesten H.A.B."/>
        </authorList>
    </citation>
    <scope>NUCLEOTIDE SEQUENCE [LARGE SCALE GENOMIC DNA]</scope>
    <source>
        <strain evidence="3">H4-8 / FGSC 9210</strain>
    </source>
</reference>